<dbReference type="InterPro" id="IPR028098">
    <property type="entry name" value="Glyco_trans_4-like_N"/>
</dbReference>
<feature type="domain" description="Glycosyl transferase family 1" evidence="1">
    <location>
        <begin position="174"/>
        <end position="332"/>
    </location>
</feature>
<keyword evidence="3" id="KW-0808">Transferase</keyword>
<dbReference type="Pfam" id="PF13439">
    <property type="entry name" value="Glyco_transf_4"/>
    <property type="match status" value="1"/>
</dbReference>
<dbReference type="SUPFAM" id="SSF53756">
    <property type="entry name" value="UDP-Glycosyltransferase/glycogen phosphorylase"/>
    <property type="match status" value="1"/>
</dbReference>
<dbReference type="InterPro" id="IPR001296">
    <property type="entry name" value="Glyco_trans_1"/>
</dbReference>
<reference evidence="3" key="1">
    <citation type="submission" date="2017-02" db="EMBL/GenBank/DDBJ databases">
        <authorList>
            <person name="Regsiter A."/>
            <person name="William W."/>
        </authorList>
    </citation>
    <scope>NUCLEOTIDE SEQUENCE</scope>
    <source>
        <strain evidence="3">BdmA 4</strain>
    </source>
</reference>
<organism evidence="3">
    <name type="scientific">uncultured spirochete</name>
    <dbReference type="NCBI Taxonomy" id="156406"/>
    <lineage>
        <taxon>Bacteria</taxon>
        <taxon>Pseudomonadati</taxon>
        <taxon>Spirochaetota</taxon>
        <taxon>Spirochaetia</taxon>
        <taxon>Spirochaetales</taxon>
        <taxon>environmental samples</taxon>
    </lineage>
</organism>
<dbReference type="Pfam" id="PF00534">
    <property type="entry name" value="Glycos_transf_1"/>
    <property type="match status" value="1"/>
</dbReference>
<gene>
    <name evidence="3" type="ORF">SPIRO4BDMA_50758</name>
</gene>
<dbReference type="Gene3D" id="3.40.50.2000">
    <property type="entry name" value="Glycogen Phosphorylase B"/>
    <property type="match status" value="2"/>
</dbReference>
<dbReference type="PANTHER" id="PTHR12526:SF630">
    <property type="entry name" value="GLYCOSYLTRANSFERASE"/>
    <property type="match status" value="1"/>
</dbReference>
<accession>A0A3P3XTI6</accession>
<sequence length="357" mass="39852">MKVLFVINDAHGWAGTERVTNLIANGLSARLEVEVLSLRPRPQNACGYPYNPEVKLSYLPLAGGIRTFLASNVRVFRFTEQASPDVIILSGVGEIKNFIKVASPRRRHRPRLFAWEHFNAAYASRHLSRRIAARYCDVIVSLTKKDAEDWRQMLRPRAVVSIPNPVPEFPERAASLDTNRILALGRLEDQKRFDLLIDAFALFAQSHPGWYLRIRGSGSKEAELRDKICVLGLQDKMEIFPPTHDVAEEYAGASMYVLSSGYEGFPMTLVEAMAAGVPCVSFDCPDGPSEIIENDHDGFFVPLYDVVALAEKMGRLADDVTLRRQMGAAARQNIRRYEAGPILEQWSALLHGLGAGE</sequence>
<feature type="domain" description="Glycosyltransferase subfamily 4-like N-terminal" evidence="2">
    <location>
        <begin position="15"/>
        <end position="166"/>
    </location>
</feature>
<dbReference type="CDD" id="cd03820">
    <property type="entry name" value="GT4_AmsD-like"/>
    <property type="match status" value="1"/>
</dbReference>
<dbReference type="AlphaFoldDB" id="A0A3P3XTI6"/>
<dbReference type="PANTHER" id="PTHR12526">
    <property type="entry name" value="GLYCOSYLTRANSFERASE"/>
    <property type="match status" value="1"/>
</dbReference>
<evidence type="ECO:0000259" key="2">
    <source>
        <dbReference type="Pfam" id="PF13439"/>
    </source>
</evidence>
<name>A0A3P3XTI6_9SPIR</name>
<protein>
    <submittedName>
        <fullName evidence="3">Putative UDP-glucose:polyglycerol phosphate glucosyltransferase</fullName>
    </submittedName>
</protein>
<dbReference type="EMBL" id="FWDO01000005">
    <property type="protein sequence ID" value="SLM19243.1"/>
    <property type="molecule type" value="Genomic_DNA"/>
</dbReference>
<dbReference type="GO" id="GO:0016757">
    <property type="term" value="F:glycosyltransferase activity"/>
    <property type="evidence" value="ECO:0007669"/>
    <property type="project" value="InterPro"/>
</dbReference>
<evidence type="ECO:0000313" key="3">
    <source>
        <dbReference type="EMBL" id="SLM19243.1"/>
    </source>
</evidence>
<evidence type="ECO:0000259" key="1">
    <source>
        <dbReference type="Pfam" id="PF00534"/>
    </source>
</evidence>
<proteinExistence type="predicted"/>